<dbReference type="NCBIfam" id="TIGR00180">
    <property type="entry name" value="parB_part"/>
    <property type="match status" value="1"/>
</dbReference>
<dbReference type="GO" id="GO:0003677">
    <property type="term" value="F:DNA binding"/>
    <property type="evidence" value="ECO:0007669"/>
    <property type="project" value="UniProtKB-KW"/>
</dbReference>
<evidence type="ECO:0000259" key="3">
    <source>
        <dbReference type="SMART" id="SM00470"/>
    </source>
</evidence>
<dbReference type="AlphaFoldDB" id="A0A3P2A6I0"/>
<dbReference type="PANTHER" id="PTHR33375:SF1">
    <property type="entry name" value="CHROMOSOME-PARTITIONING PROTEIN PARB-RELATED"/>
    <property type="match status" value="1"/>
</dbReference>
<dbReference type="SMART" id="SM00470">
    <property type="entry name" value="ParB"/>
    <property type="match status" value="1"/>
</dbReference>
<comment type="caution">
    <text evidence="4">The sequence shown here is derived from an EMBL/GenBank/DDBJ whole genome shotgun (WGS) entry which is preliminary data.</text>
</comment>
<dbReference type="InterPro" id="IPR036086">
    <property type="entry name" value="ParB/Sulfiredoxin_sf"/>
</dbReference>
<dbReference type="InterPro" id="IPR050336">
    <property type="entry name" value="Chromosome_partition/occlusion"/>
</dbReference>
<dbReference type="EMBL" id="RQYC01000020">
    <property type="protein sequence ID" value="RRD89253.1"/>
    <property type="molecule type" value="Genomic_DNA"/>
</dbReference>
<evidence type="ECO:0000256" key="1">
    <source>
        <dbReference type="ARBA" id="ARBA00006295"/>
    </source>
</evidence>
<sequence length="354" mass="39491">MARCLRTDFGKIIMTAYLNALDILGTGVDALFGGNQTTLTVVPLSDIQVKEQIRKHFEDETNSLSELAESIKQRGVLQPILLRPAPNGSGYELIAGERRFRAAQLAGLSSIPAHIKNLSDEEAEDAQLAENIQRKNLTQQEEALKIQRDLDKLGSVEAVLAKHNKSRAWLSKMLGLLNLPEQAQRLVQENISADLEVINLVKTVEKQDSLAAKQLVDDLKQTRGQADARAKAKAVKERVKPKKKIRSVAPETDDFNQWLHHWQTEIAAGRQTAADMLNTVSETELARLADVLMPHFVRGQSEAALSHHVAKQFAAKVFAEQGLGQLALWVFLQGVEKRNHLDWADLFALWQQKI</sequence>
<dbReference type="SUPFAM" id="SSF110849">
    <property type="entry name" value="ParB/Sulfiredoxin"/>
    <property type="match status" value="1"/>
</dbReference>
<dbReference type="InterPro" id="IPR003115">
    <property type="entry name" value="ParB_N"/>
</dbReference>
<reference evidence="4 5" key="1">
    <citation type="submission" date="2018-11" db="EMBL/GenBank/DDBJ databases">
        <title>Genomes From Bacteria Associated with the Canine Oral Cavity: a Test Case for Automated Genome-Based Taxonomic Assignment.</title>
        <authorList>
            <person name="Coil D.A."/>
            <person name="Jospin G."/>
            <person name="Darling A.E."/>
            <person name="Wallis C."/>
            <person name="Davis I.J."/>
            <person name="Harris S."/>
            <person name="Eisen J.A."/>
            <person name="Holcombe L.J."/>
            <person name="O'Flynn C."/>
        </authorList>
    </citation>
    <scope>NUCLEOTIDE SEQUENCE [LARGE SCALE GENOMIC DNA]</scope>
    <source>
        <strain evidence="4 5">COT-280</strain>
    </source>
</reference>
<dbReference type="CDD" id="cd16393">
    <property type="entry name" value="SPO0J_N"/>
    <property type="match status" value="1"/>
</dbReference>
<dbReference type="OrthoDB" id="9796891at2"/>
<dbReference type="Proteomes" id="UP000269923">
    <property type="component" value="Unassembled WGS sequence"/>
</dbReference>
<dbReference type="Gene3D" id="1.10.10.2830">
    <property type="match status" value="1"/>
</dbReference>
<dbReference type="FunFam" id="3.90.1530.30:FF:000001">
    <property type="entry name" value="Chromosome partitioning protein ParB"/>
    <property type="match status" value="1"/>
</dbReference>
<feature type="domain" description="ParB-like N-terminal" evidence="3">
    <location>
        <begin position="40"/>
        <end position="132"/>
    </location>
</feature>
<evidence type="ECO:0000256" key="2">
    <source>
        <dbReference type="ARBA" id="ARBA00023125"/>
    </source>
</evidence>
<dbReference type="InterPro" id="IPR004437">
    <property type="entry name" value="ParB/RepB/Spo0J"/>
</dbReference>
<evidence type="ECO:0000313" key="5">
    <source>
        <dbReference type="Proteomes" id="UP000269923"/>
    </source>
</evidence>
<dbReference type="STRING" id="1121352.GCA_000620925_01879"/>
<dbReference type="PANTHER" id="PTHR33375">
    <property type="entry name" value="CHROMOSOME-PARTITIONING PROTEIN PARB-RELATED"/>
    <property type="match status" value="1"/>
</dbReference>
<protein>
    <submittedName>
        <fullName evidence="4">ParB/RepB/Spo0J family partition protein</fullName>
    </submittedName>
</protein>
<dbReference type="Gene3D" id="3.90.1530.30">
    <property type="match status" value="1"/>
</dbReference>
<gene>
    <name evidence="4" type="ORF">EII21_09545</name>
</gene>
<accession>A0A3P2A6I0</accession>
<comment type="similarity">
    <text evidence="1">Belongs to the ParB family.</text>
</comment>
<dbReference type="Pfam" id="PF02195">
    <property type="entry name" value="ParB_N"/>
    <property type="match status" value="1"/>
</dbReference>
<dbReference type="GO" id="GO:0005694">
    <property type="term" value="C:chromosome"/>
    <property type="evidence" value="ECO:0007669"/>
    <property type="project" value="TreeGrafter"/>
</dbReference>
<dbReference type="GO" id="GO:0007059">
    <property type="term" value="P:chromosome segregation"/>
    <property type="evidence" value="ECO:0007669"/>
    <property type="project" value="TreeGrafter"/>
</dbReference>
<keyword evidence="2" id="KW-0238">DNA-binding</keyword>
<keyword evidence="5" id="KW-1185">Reference proteome</keyword>
<name>A0A3P2A6I0_9NEIS</name>
<evidence type="ECO:0000313" key="4">
    <source>
        <dbReference type="EMBL" id="RRD89253.1"/>
    </source>
</evidence>
<organism evidence="4 5">
    <name type="scientific">Conchiformibius steedae</name>
    <dbReference type="NCBI Taxonomy" id="153493"/>
    <lineage>
        <taxon>Bacteria</taxon>
        <taxon>Pseudomonadati</taxon>
        <taxon>Pseudomonadota</taxon>
        <taxon>Betaproteobacteria</taxon>
        <taxon>Neisseriales</taxon>
        <taxon>Neisseriaceae</taxon>
        <taxon>Conchiformibius</taxon>
    </lineage>
</organism>
<proteinExistence type="inferred from homology"/>